<dbReference type="PROSITE" id="PS50109">
    <property type="entry name" value="HIS_KIN"/>
    <property type="match status" value="1"/>
</dbReference>
<keyword evidence="3" id="KW-0597">Phosphoprotein</keyword>
<dbReference type="InterPro" id="IPR018490">
    <property type="entry name" value="cNMP-bd_dom_sf"/>
</dbReference>
<dbReference type="Gene3D" id="2.60.120.10">
    <property type="entry name" value="Jelly Rolls"/>
    <property type="match status" value="1"/>
</dbReference>
<dbReference type="InterPro" id="IPR004358">
    <property type="entry name" value="Sig_transdc_His_kin-like_C"/>
</dbReference>
<dbReference type="InterPro" id="IPR005467">
    <property type="entry name" value="His_kinase_dom"/>
</dbReference>
<dbReference type="EC" id="2.7.13.3" evidence="2"/>
<comment type="catalytic activity">
    <reaction evidence="1">
        <text>ATP + protein L-histidine = ADP + protein N-phospho-L-histidine.</text>
        <dbReference type="EC" id="2.7.13.3"/>
    </reaction>
</comment>
<dbReference type="InterPro" id="IPR003661">
    <property type="entry name" value="HisK_dim/P_dom"/>
</dbReference>
<keyword evidence="7" id="KW-1185">Reference proteome</keyword>
<dbReference type="SMART" id="SM00387">
    <property type="entry name" value="HATPase_c"/>
    <property type="match status" value="1"/>
</dbReference>
<keyword evidence="6" id="KW-0547">Nucleotide-binding</keyword>
<dbReference type="PANTHER" id="PTHR43065">
    <property type="entry name" value="SENSOR HISTIDINE KINASE"/>
    <property type="match status" value="1"/>
</dbReference>
<dbReference type="Pfam" id="PF02518">
    <property type="entry name" value="HATPase_c"/>
    <property type="match status" value="1"/>
</dbReference>
<evidence type="ECO:0000259" key="5">
    <source>
        <dbReference type="PROSITE" id="PS50109"/>
    </source>
</evidence>
<comment type="caution">
    <text evidence="6">The sequence shown here is derived from an EMBL/GenBank/DDBJ whole genome shotgun (WGS) entry which is preliminary data.</text>
</comment>
<gene>
    <name evidence="6" type="ORF">GCM10009119_36560</name>
</gene>
<feature type="domain" description="Histidine kinase" evidence="5">
    <location>
        <begin position="238"/>
        <end position="420"/>
    </location>
</feature>
<dbReference type="Gene3D" id="3.30.565.10">
    <property type="entry name" value="Histidine kinase-like ATPase, C-terminal domain"/>
    <property type="match status" value="1"/>
</dbReference>
<dbReference type="PROSITE" id="PS50042">
    <property type="entry name" value="CNMP_BINDING_3"/>
    <property type="match status" value="1"/>
</dbReference>
<dbReference type="InterPro" id="IPR014710">
    <property type="entry name" value="RmlC-like_jellyroll"/>
</dbReference>
<dbReference type="CDD" id="cd00082">
    <property type="entry name" value="HisKA"/>
    <property type="match status" value="1"/>
</dbReference>
<accession>A0ABP3YK95</accession>
<evidence type="ECO:0000259" key="4">
    <source>
        <dbReference type="PROSITE" id="PS50042"/>
    </source>
</evidence>
<evidence type="ECO:0000256" key="2">
    <source>
        <dbReference type="ARBA" id="ARBA00012438"/>
    </source>
</evidence>
<dbReference type="GO" id="GO:0005524">
    <property type="term" value="F:ATP binding"/>
    <property type="evidence" value="ECO:0007669"/>
    <property type="project" value="UniProtKB-KW"/>
</dbReference>
<keyword evidence="6" id="KW-0067">ATP-binding</keyword>
<dbReference type="SUPFAM" id="SSF55874">
    <property type="entry name" value="ATPase domain of HSP90 chaperone/DNA topoisomerase II/histidine kinase"/>
    <property type="match status" value="1"/>
</dbReference>
<evidence type="ECO:0000313" key="6">
    <source>
        <dbReference type="EMBL" id="GAA0880686.1"/>
    </source>
</evidence>
<evidence type="ECO:0000313" key="7">
    <source>
        <dbReference type="Proteomes" id="UP001500469"/>
    </source>
</evidence>
<dbReference type="InterPro" id="IPR036890">
    <property type="entry name" value="HATPase_C_sf"/>
</dbReference>
<reference evidence="7" key="1">
    <citation type="journal article" date="2019" name="Int. J. Syst. Evol. Microbiol.">
        <title>The Global Catalogue of Microorganisms (GCM) 10K type strain sequencing project: providing services to taxonomists for standard genome sequencing and annotation.</title>
        <authorList>
            <consortium name="The Broad Institute Genomics Platform"/>
            <consortium name="The Broad Institute Genome Sequencing Center for Infectious Disease"/>
            <person name="Wu L."/>
            <person name="Ma J."/>
        </authorList>
    </citation>
    <scope>NUCLEOTIDE SEQUENCE [LARGE SCALE GENOMIC DNA]</scope>
    <source>
        <strain evidence="7">JCM 16112</strain>
    </source>
</reference>
<dbReference type="PANTHER" id="PTHR43065:SF48">
    <property type="entry name" value="HISTIDINE KINASE"/>
    <property type="match status" value="1"/>
</dbReference>
<dbReference type="InterPro" id="IPR000595">
    <property type="entry name" value="cNMP-bd_dom"/>
</dbReference>
<dbReference type="InterPro" id="IPR003594">
    <property type="entry name" value="HATPase_dom"/>
</dbReference>
<evidence type="ECO:0000256" key="3">
    <source>
        <dbReference type="ARBA" id="ARBA00022553"/>
    </source>
</evidence>
<name>A0ABP3YK95_9BACT</name>
<dbReference type="EMBL" id="BAAAFI010000046">
    <property type="protein sequence ID" value="GAA0880686.1"/>
    <property type="molecule type" value="Genomic_DNA"/>
</dbReference>
<organism evidence="6 7">
    <name type="scientific">Algoriphagus jejuensis</name>
    <dbReference type="NCBI Taxonomy" id="419934"/>
    <lineage>
        <taxon>Bacteria</taxon>
        <taxon>Pseudomonadati</taxon>
        <taxon>Bacteroidota</taxon>
        <taxon>Cytophagia</taxon>
        <taxon>Cytophagales</taxon>
        <taxon>Cyclobacteriaceae</taxon>
        <taxon>Algoriphagus</taxon>
    </lineage>
</organism>
<feature type="domain" description="Cyclic nucleotide-binding" evidence="4">
    <location>
        <begin position="1"/>
        <end position="88"/>
    </location>
</feature>
<proteinExistence type="predicted"/>
<dbReference type="CDD" id="cd00038">
    <property type="entry name" value="CAP_ED"/>
    <property type="match status" value="1"/>
</dbReference>
<evidence type="ECO:0000256" key="1">
    <source>
        <dbReference type="ARBA" id="ARBA00000085"/>
    </source>
</evidence>
<dbReference type="SUPFAM" id="SSF51206">
    <property type="entry name" value="cAMP-binding domain-like"/>
    <property type="match status" value="1"/>
</dbReference>
<protein>
    <recommendedName>
        <fullName evidence="2">histidine kinase</fullName>
        <ecNumber evidence="2">2.7.13.3</ecNumber>
    </recommendedName>
</protein>
<dbReference type="Gene3D" id="1.10.287.130">
    <property type="match status" value="1"/>
</dbReference>
<dbReference type="PRINTS" id="PR00344">
    <property type="entry name" value="BCTRLSENSOR"/>
</dbReference>
<dbReference type="Proteomes" id="UP001500469">
    <property type="component" value="Unassembled WGS sequence"/>
</dbReference>
<sequence length="420" mass="46263">MPLDHLHFILEGSIDSFLIQEEQKKIIFQYQQGGILGFFPYSDNLKSVSYCQAASSLKLASYPKSKIQVLISQNPDLTKALVKILVSRTNNFTTHTLQNEKMIALGKLSAGLSHELNNPIAAIQRDTSELGRLFVGDELLDLLLGGTGLDDAQQAALHQAMNQWKKLSRPHGMKPSEIIALEKDWLEKLTSWGMKNPVEAAEVFTDSGISAEEVGYWVEKIPFEKADSWLSGIQFFLQSQALVSTIKRATERINNLIGAVKTFTHSNQESTRTPLDLSKGIENTLIILGHKLKVAKVEIAFSKPDLPVIIAGYPSELNQVWTNLIDNAIDAVAGIISPRLEIRIVPENDKVYVSISDNGAGIPAEVKARIFDPFFTTKGIGKGSGMGLDLVNQIMLKHGGKIQADSEPGNTTFLLEFPKN</sequence>